<dbReference type="RefSeq" id="WP_109612287.1">
    <property type="nucleotide sequence ID" value="NZ_QGGG01000004.1"/>
</dbReference>
<comment type="caution">
    <text evidence="1">The sequence shown here is derived from an EMBL/GenBank/DDBJ whole genome shotgun (WGS) entry which is preliminary data.</text>
</comment>
<dbReference type="OrthoDB" id="8238352at2"/>
<evidence type="ECO:0000313" key="2">
    <source>
        <dbReference type="Proteomes" id="UP000245396"/>
    </source>
</evidence>
<accession>A0A316C9Z5</accession>
<sequence length="83" mass="9076">MDKPASNDFAAQFALGSRFNTVPNYRLTYQMYGNKPLTVNVSGAVITNPGSGFENPTDLNNHPSMRDVVTEIRQIDDELKAGG</sequence>
<name>A0A316C9Z5_PSESE</name>
<gene>
    <name evidence="1" type="ORF">C7441_104135</name>
</gene>
<keyword evidence="2" id="KW-1185">Reference proteome</keyword>
<proteinExistence type="predicted"/>
<reference evidence="1 2" key="1">
    <citation type="submission" date="2018-05" db="EMBL/GenBank/DDBJ databases">
        <title>Genomic Encyclopedia of Type Strains, Phase IV (KMG-IV): sequencing the most valuable type-strain genomes for metagenomic binning, comparative biology and taxonomic classification.</title>
        <authorList>
            <person name="Goeker M."/>
        </authorList>
    </citation>
    <scope>NUCLEOTIDE SEQUENCE [LARGE SCALE GENOMIC DNA]</scope>
    <source>
        <strain evidence="1 2">DSM 6986</strain>
    </source>
</reference>
<dbReference type="AlphaFoldDB" id="A0A316C9Z5"/>
<protein>
    <submittedName>
        <fullName evidence="1">Uncharacterized protein</fullName>
    </submittedName>
</protein>
<dbReference type="Proteomes" id="UP000245396">
    <property type="component" value="Unassembled WGS sequence"/>
</dbReference>
<evidence type="ECO:0000313" key="1">
    <source>
        <dbReference type="EMBL" id="PWJ84867.1"/>
    </source>
</evidence>
<organism evidence="1 2">
    <name type="scientific">Pseudaminobacter salicylatoxidans</name>
    <dbReference type="NCBI Taxonomy" id="93369"/>
    <lineage>
        <taxon>Bacteria</taxon>
        <taxon>Pseudomonadati</taxon>
        <taxon>Pseudomonadota</taxon>
        <taxon>Alphaproteobacteria</taxon>
        <taxon>Hyphomicrobiales</taxon>
        <taxon>Phyllobacteriaceae</taxon>
        <taxon>Pseudaminobacter</taxon>
    </lineage>
</organism>
<dbReference type="EMBL" id="QGGG01000004">
    <property type="protein sequence ID" value="PWJ84867.1"/>
    <property type="molecule type" value="Genomic_DNA"/>
</dbReference>